<dbReference type="GO" id="GO:0008142">
    <property type="term" value="F:oxysterol binding"/>
    <property type="evidence" value="ECO:0007669"/>
    <property type="project" value="TreeGrafter"/>
</dbReference>
<dbReference type="GO" id="GO:0005506">
    <property type="term" value="F:iron ion binding"/>
    <property type="evidence" value="ECO:0007669"/>
    <property type="project" value="InterPro"/>
</dbReference>
<evidence type="ECO:0000313" key="5">
    <source>
        <dbReference type="EMBL" id="KAK7752339.1"/>
    </source>
</evidence>
<evidence type="ECO:0008006" key="7">
    <source>
        <dbReference type="Google" id="ProtNLM"/>
    </source>
</evidence>
<dbReference type="Gene3D" id="3.30.70.3490">
    <property type="match status" value="1"/>
</dbReference>
<dbReference type="Gene3D" id="1.10.630.10">
    <property type="entry name" value="Cytochrome P450"/>
    <property type="match status" value="1"/>
</dbReference>
<dbReference type="EMBL" id="JAKJXP020000039">
    <property type="protein sequence ID" value="KAK7752339.1"/>
    <property type="molecule type" value="Genomic_DNA"/>
</dbReference>
<reference evidence="5 6" key="1">
    <citation type="submission" date="2024-02" db="EMBL/GenBank/DDBJ databases">
        <title>De novo assembly and annotation of 12 fungi associated with fruit tree decline syndrome in Ontario, Canada.</title>
        <authorList>
            <person name="Sulman M."/>
            <person name="Ellouze W."/>
            <person name="Ilyukhin E."/>
        </authorList>
    </citation>
    <scope>NUCLEOTIDE SEQUENCE [LARGE SCALE GENOMIC DNA]</scope>
    <source>
        <strain evidence="5 6">M11/M66-122</strain>
    </source>
</reference>
<dbReference type="InterPro" id="IPR037239">
    <property type="entry name" value="OSBP_sf"/>
</dbReference>
<dbReference type="GO" id="GO:0016020">
    <property type="term" value="C:membrane"/>
    <property type="evidence" value="ECO:0007669"/>
    <property type="project" value="TreeGrafter"/>
</dbReference>
<dbReference type="Pfam" id="PF00067">
    <property type="entry name" value="p450"/>
    <property type="match status" value="1"/>
</dbReference>
<keyword evidence="2" id="KW-0479">Metal-binding</keyword>
<evidence type="ECO:0000256" key="1">
    <source>
        <dbReference type="ARBA" id="ARBA00008842"/>
    </source>
</evidence>
<dbReference type="InterPro" id="IPR017972">
    <property type="entry name" value="Cyt_P450_CS"/>
</dbReference>
<evidence type="ECO:0000256" key="2">
    <source>
        <dbReference type="ARBA" id="ARBA00022723"/>
    </source>
</evidence>
<dbReference type="AlphaFoldDB" id="A0AAN9UZY6"/>
<accession>A0AAN9UZY6</accession>
<keyword evidence="6" id="KW-1185">Reference proteome</keyword>
<keyword evidence="4" id="KW-0732">Signal</keyword>
<evidence type="ECO:0000313" key="6">
    <source>
        <dbReference type="Proteomes" id="UP001320420"/>
    </source>
</evidence>
<dbReference type="Gene3D" id="2.40.160.120">
    <property type="match status" value="1"/>
</dbReference>
<sequence>MAGYFLLALSGLVLCLIWRRLYPKPYPGIPYVEASAKRISGDVPELMAAIWESDEITDSMFSVSTRKLGTPIAQVLFPCFRRPLIVLDDPLEVQDILVRRQREFDKSPMTVDIFAPMFPRGSLSQYTTPELKAQKRLWADVMHAEFLRKAAAPRIHDAALELLDLWKLKAAGLYKDKPFDVLDDFKNAALDAIWATMVGQSPGTTRIEIEKLQAPADGYEIRRQAPRSAFVKEEMTYISEAISRNAKTPMPTWAQKLETLTPRYRRFRRTVIGEVSRAMRKAVDRYRDIEVGKLEAEDPDTCMLDVVLRRQMIEDRKSGAIPTDPAKDQNMLDEMFIMLVGGHDSTANALSWFVKFMEANPDAQTELRTALKTSFPGPQPPTYAQILDTEIPYLDATCEESLRLAGTSKGNLRRAIVDTQILGCSIPKGAEVLLNLHSNRAPVPVDNSKRSASSQDAIQKHGDCFADPPGRDIAKFQPRRWLTKDEVTGRDKFNPYAIPSIAFGGGYRGCFGDFANITAPPHFLAPSSVTEVSSCWSERPSVFAGPSLEADAEKRALLVLKWYLASLRSQYYLGGSTTSSLKKPLNAFLGEVFAAKWTDDTATVHLTTEQVSHHPPITACCLWDEAHGIHAEGYARAEMTFTGNINIRQVGHAIVHIDAYDEDHLVGFPDANVKGFLSGRLYPELHGTKYVISSSGFVSEVKFSGTSIFGRGESNHFEATMYRRDDADKKAIYLASGRWSDTFTIRDGRTSKIIEEYDTNVAFANPTPISLPALEDQDVWESRRAWQHVSSALRIGDIAAASTEKSKIEKAQRKIRAEEGRTGASWTPLLFQRHQGDYERFTRLAAGTGWALENERTFGVWRVDLDKARTLERPFRGGDLTPVG</sequence>
<dbReference type="GO" id="GO:0020037">
    <property type="term" value="F:heme binding"/>
    <property type="evidence" value="ECO:0007669"/>
    <property type="project" value="InterPro"/>
</dbReference>
<comment type="caution">
    <text evidence="5">The sequence shown here is derived from an EMBL/GenBank/DDBJ whole genome shotgun (WGS) entry which is preliminary data.</text>
</comment>
<dbReference type="GO" id="GO:0004497">
    <property type="term" value="F:monooxygenase activity"/>
    <property type="evidence" value="ECO:0007669"/>
    <property type="project" value="InterPro"/>
</dbReference>
<dbReference type="PROSITE" id="PS00086">
    <property type="entry name" value="CYTOCHROME_P450"/>
    <property type="match status" value="1"/>
</dbReference>
<keyword evidence="3" id="KW-0408">Iron</keyword>
<evidence type="ECO:0000256" key="3">
    <source>
        <dbReference type="ARBA" id="ARBA00023004"/>
    </source>
</evidence>
<proteinExistence type="inferred from homology"/>
<feature type="signal peptide" evidence="4">
    <location>
        <begin position="1"/>
        <end position="23"/>
    </location>
</feature>
<dbReference type="InterPro" id="IPR000648">
    <property type="entry name" value="Oxysterol-bd"/>
</dbReference>
<dbReference type="Gene3D" id="1.10.287.2720">
    <property type="match status" value="1"/>
</dbReference>
<comment type="similarity">
    <text evidence="1">Belongs to the OSBP family.</text>
</comment>
<dbReference type="SUPFAM" id="SSF144000">
    <property type="entry name" value="Oxysterol-binding protein-like"/>
    <property type="match status" value="1"/>
</dbReference>
<dbReference type="InterPro" id="IPR036396">
    <property type="entry name" value="Cyt_P450_sf"/>
</dbReference>
<dbReference type="Proteomes" id="UP001320420">
    <property type="component" value="Unassembled WGS sequence"/>
</dbReference>
<dbReference type="InterPro" id="IPR001128">
    <property type="entry name" value="Cyt_P450"/>
</dbReference>
<evidence type="ECO:0000256" key="4">
    <source>
        <dbReference type="SAM" id="SignalP"/>
    </source>
</evidence>
<dbReference type="PANTHER" id="PTHR10972">
    <property type="entry name" value="OXYSTEROL-BINDING PROTEIN-RELATED"/>
    <property type="match status" value="1"/>
</dbReference>
<organism evidence="5 6">
    <name type="scientific">Diatrype stigma</name>
    <dbReference type="NCBI Taxonomy" id="117547"/>
    <lineage>
        <taxon>Eukaryota</taxon>
        <taxon>Fungi</taxon>
        <taxon>Dikarya</taxon>
        <taxon>Ascomycota</taxon>
        <taxon>Pezizomycotina</taxon>
        <taxon>Sordariomycetes</taxon>
        <taxon>Xylariomycetidae</taxon>
        <taxon>Xylariales</taxon>
        <taxon>Diatrypaceae</taxon>
        <taxon>Diatrype</taxon>
    </lineage>
</organism>
<dbReference type="GO" id="GO:0016705">
    <property type="term" value="F:oxidoreductase activity, acting on paired donors, with incorporation or reduction of molecular oxygen"/>
    <property type="evidence" value="ECO:0007669"/>
    <property type="project" value="InterPro"/>
</dbReference>
<feature type="chain" id="PRO_5042839144" description="Oxysterol-binding protein" evidence="4">
    <location>
        <begin position="24"/>
        <end position="884"/>
    </location>
</feature>
<name>A0AAN9UZY6_9PEZI</name>
<gene>
    <name evidence="5" type="ORF">SLS62_005675</name>
</gene>
<protein>
    <recommendedName>
        <fullName evidence="7">Oxysterol-binding protein</fullName>
    </recommendedName>
</protein>
<dbReference type="SUPFAM" id="SSF48264">
    <property type="entry name" value="Cytochrome P450"/>
    <property type="match status" value="1"/>
</dbReference>
<dbReference type="GO" id="GO:0005829">
    <property type="term" value="C:cytosol"/>
    <property type="evidence" value="ECO:0007669"/>
    <property type="project" value="TreeGrafter"/>
</dbReference>
<dbReference type="PANTHER" id="PTHR10972:SF92">
    <property type="entry name" value="OXYSTEROL BINDING PROTEIN"/>
    <property type="match status" value="1"/>
</dbReference>
<dbReference type="Pfam" id="PF01237">
    <property type="entry name" value="Oxysterol_BP"/>
    <property type="match status" value="1"/>
</dbReference>